<evidence type="ECO:0000313" key="2">
    <source>
        <dbReference type="Proteomes" id="UP000007652"/>
    </source>
</evidence>
<organism evidence="1 2">
    <name type="scientific">Caloramator australicus RC3</name>
    <dbReference type="NCBI Taxonomy" id="857293"/>
    <lineage>
        <taxon>Bacteria</taxon>
        <taxon>Bacillati</taxon>
        <taxon>Bacillota</taxon>
        <taxon>Clostridia</taxon>
        <taxon>Eubacteriales</taxon>
        <taxon>Clostridiaceae</taxon>
        <taxon>Caloramator</taxon>
    </lineage>
</organism>
<dbReference type="EMBL" id="CAKP01000036">
    <property type="protein sequence ID" value="CCJ32903.1"/>
    <property type="molecule type" value="Genomic_DNA"/>
</dbReference>
<reference evidence="1 2" key="1">
    <citation type="journal article" date="2011" name="J. Bacteriol.">
        <title>Draft genome sequence of Caloramator australicus strain RC3T, a thermoanaerobe from the Great Artesian Basin of Australia.</title>
        <authorList>
            <person name="Ogg C.D."/>
            <person name="Patel B.K.C."/>
        </authorList>
    </citation>
    <scope>NUCLEOTIDE SEQUENCE [LARGE SCALE GENOMIC DNA]</scope>
    <source>
        <strain evidence="1 2">RC3</strain>
    </source>
</reference>
<protein>
    <submittedName>
        <fullName evidence="1">Uncharacterized protein</fullName>
    </submittedName>
</protein>
<dbReference type="AlphaFoldDB" id="I7KT87"/>
<sequence>MQIVHMNDGPKIDYQLENNILRIADIEINLQERQRDTETVINISKNDVIHEGIGYWLLATVVLPPKKYTIIEEEEIDGEEIKTRIEALPLDTEMVKLYLFSIE</sequence>
<accession>I7KT87</accession>
<dbReference type="RefSeq" id="WP_008908179.1">
    <property type="nucleotide sequence ID" value="NZ_CAKP01000036.1"/>
</dbReference>
<comment type="caution">
    <text evidence="1">The sequence shown here is derived from an EMBL/GenBank/DDBJ whole genome shotgun (WGS) entry which is preliminary data.</text>
</comment>
<proteinExistence type="predicted"/>
<evidence type="ECO:0000313" key="1">
    <source>
        <dbReference type="EMBL" id="CCJ32903.1"/>
    </source>
</evidence>
<name>I7KT87_9CLOT</name>
<keyword evidence="2" id="KW-1185">Reference proteome</keyword>
<dbReference type="OrthoDB" id="2971178at2"/>
<dbReference type="Proteomes" id="UP000007652">
    <property type="component" value="Unassembled WGS sequence"/>
</dbReference>
<dbReference type="eggNOG" id="ENOG50335Q8">
    <property type="taxonomic scope" value="Bacteria"/>
</dbReference>
<gene>
    <name evidence="1" type="ORF">CAAU_0819</name>
</gene>
<dbReference type="STRING" id="857293.CAAU_0819"/>